<reference evidence="1" key="1">
    <citation type="submission" date="2015-10" db="EMBL/GenBank/DDBJ databases">
        <authorList>
            <person name="Regsiter A."/>
            <person name="william w."/>
        </authorList>
    </citation>
    <scope>NUCLEOTIDE SEQUENCE</scope>
    <source>
        <strain evidence="1">Montdore</strain>
    </source>
</reference>
<evidence type="ECO:0000313" key="2">
    <source>
        <dbReference type="Proteomes" id="UP001412239"/>
    </source>
</evidence>
<dbReference type="EMBL" id="LN891092">
    <property type="protein sequence ID" value="CUS09212.1"/>
    <property type="molecule type" value="Genomic_DNA"/>
</dbReference>
<accession>A0A292PNI0</accession>
<dbReference type="Proteomes" id="UP001412239">
    <property type="component" value="Unassembled WGS sequence"/>
</dbReference>
<gene>
    <name evidence="1" type="ORF">GSTUAT00006692001</name>
</gene>
<proteinExistence type="predicted"/>
<dbReference type="AlphaFoldDB" id="A0A292PNI0"/>
<evidence type="ECO:0000313" key="1">
    <source>
        <dbReference type="EMBL" id="CUS09212.1"/>
    </source>
</evidence>
<name>A0A292PNI0_9PEZI</name>
<protein>
    <submittedName>
        <fullName evidence="1">Uncharacterized protein</fullName>
    </submittedName>
</protein>
<sequence length="133" mass="15079">MKPSCSCTRIWCTRGRIRRGRGDQPLLCRSGGTLARCPLRKPPCRSRPENCGTTGYLLTAWGRSPGACRKAKCFRQEHPKAHFRVLVLDTTPGNNGRRLINPGHCNRRSRLIYDNRVLISLEHLGDKLILATW</sequence>
<keyword evidence="2" id="KW-1185">Reference proteome</keyword>
<organism evidence="1 2">
    <name type="scientific">Tuber aestivum</name>
    <name type="common">summer truffle</name>
    <dbReference type="NCBI Taxonomy" id="59557"/>
    <lineage>
        <taxon>Eukaryota</taxon>
        <taxon>Fungi</taxon>
        <taxon>Dikarya</taxon>
        <taxon>Ascomycota</taxon>
        <taxon>Pezizomycotina</taxon>
        <taxon>Pezizomycetes</taxon>
        <taxon>Pezizales</taxon>
        <taxon>Tuberaceae</taxon>
        <taxon>Tuber</taxon>
    </lineage>
</organism>